<evidence type="ECO:0000313" key="2">
    <source>
        <dbReference type="Proteomes" id="UP001196413"/>
    </source>
</evidence>
<evidence type="ECO:0000313" key="1">
    <source>
        <dbReference type="EMBL" id="KAJ1374478.1"/>
    </source>
</evidence>
<dbReference type="AlphaFoldDB" id="A0AAD5RED5"/>
<dbReference type="EMBL" id="JAHQIW010007461">
    <property type="protein sequence ID" value="KAJ1374478.1"/>
    <property type="molecule type" value="Genomic_DNA"/>
</dbReference>
<protein>
    <submittedName>
        <fullName evidence="1">Uncharacterized protein</fullName>
    </submittedName>
</protein>
<accession>A0AAD5RED5</accession>
<gene>
    <name evidence="1" type="ORF">KIN20_037169</name>
</gene>
<comment type="caution">
    <text evidence="1">The sequence shown here is derived from an EMBL/GenBank/DDBJ whole genome shotgun (WGS) entry which is preliminary data.</text>
</comment>
<organism evidence="1 2">
    <name type="scientific">Parelaphostrongylus tenuis</name>
    <name type="common">Meningeal worm</name>
    <dbReference type="NCBI Taxonomy" id="148309"/>
    <lineage>
        <taxon>Eukaryota</taxon>
        <taxon>Metazoa</taxon>
        <taxon>Ecdysozoa</taxon>
        <taxon>Nematoda</taxon>
        <taxon>Chromadorea</taxon>
        <taxon>Rhabditida</taxon>
        <taxon>Rhabditina</taxon>
        <taxon>Rhabditomorpha</taxon>
        <taxon>Strongyloidea</taxon>
        <taxon>Metastrongylidae</taxon>
        <taxon>Parelaphostrongylus</taxon>
    </lineage>
</organism>
<sequence>MVHSKSRKLDCRSPQSQIQTLYYGGPIGALPNWAHNKELLIFFDDSFDQHVQAFLGMTDDDAMSATMIFDYYNNVPQFTGKVDLLKVLPLARQSIAPNGIDVSRRSSTDYNIFWRLSCNINY</sequence>
<reference evidence="1" key="1">
    <citation type="submission" date="2021-06" db="EMBL/GenBank/DDBJ databases">
        <title>Parelaphostrongylus tenuis whole genome reference sequence.</title>
        <authorList>
            <person name="Garwood T.J."/>
            <person name="Larsen P.A."/>
            <person name="Fountain-Jones N.M."/>
            <person name="Garbe J.R."/>
            <person name="Macchietto M.G."/>
            <person name="Kania S.A."/>
            <person name="Gerhold R.W."/>
            <person name="Richards J.E."/>
            <person name="Wolf T.M."/>
        </authorList>
    </citation>
    <scope>NUCLEOTIDE SEQUENCE</scope>
    <source>
        <strain evidence="1">MNPRO001-30</strain>
        <tissue evidence="1">Meninges</tissue>
    </source>
</reference>
<name>A0AAD5RED5_PARTN</name>
<proteinExistence type="predicted"/>
<dbReference type="Proteomes" id="UP001196413">
    <property type="component" value="Unassembled WGS sequence"/>
</dbReference>
<keyword evidence="2" id="KW-1185">Reference proteome</keyword>